<sequence>MSAISKYLTVRAAIKKFQEHVKKGSPTTVIYDLFGQILHGVPKVAMTLGTGVQLYRCRIHEKGALFDHVNQLKYAPAERVRSRGRFNEVGESIFYCSNTELGTLVELDPKLELIYAIAVVQQKVGAPVPQIIRFRHANNDDLQQEIPLEKQSPHHRMVNQFLMDELSRPGSEHGYSGTIAIGRHLFTKELVIKGEQGLVPYVGHQRLAITYPSVKAPLYTNVATYNVAMHPNTFDECFEISAVELYSMTFDTKANLLRLTSHNTATVEADGALAWAHSYEVMLDRTSRGLHGNGVFDENLKVVASYL</sequence>
<proteinExistence type="predicted"/>
<dbReference type="AlphaFoldDB" id="A0A1P8KDH1"/>
<reference evidence="1 2" key="1">
    <citation type="submission" date="2017-01" db="EMBL/GenBank/DDBJ databases">
        <authorList>
            <person name="Mah S.A."/>
            <person name="Swanson W.J."/>
            <person name="Moy G.W."/>
            <person name="Vacquier V.D."/>
        </authorList>
    </citation>
    <scope>NUCLEOTIDE SEQUENCE [LARGE SCALE GENOMIC DNA]</scope>
    <source>
        <strain evidence="1 2">DSM 22694</strain>
    </source>
</reference>
<keyword evidence="2" id="KW-1185">Reference proteome</keyword>
<organism evidence="1 2">
    <name type="scientific">Rhodoferax saidenbachensis</name>
    <dbReference type="NCBI Taxonomy" id="1484693"/>
    <lineage>
        <taxon>Bacteria</taxon>
        <taxon>Pseudomonadati</taxon>
        <taxon>Pseudomonadota</taxon>
        <taxon>Betaproteobacteria</taxon>
        <taxon>Burkholderiales</taxon>
        <taxon>Comamonadaceae</taxon>
        <taxon>Rhodoferax</taxon>
    </lineage>
</organism>
<dbReference type="EMBL" id="CP019239">
    <property type="protein sequence ID" value="APW44087.1"/>
    <property type="molecule type" value="Genomic_DNA"/>
</dbReference>
<dbReference type="STRING" id="1484693.RS694_17145"/>
<accession>A0A1P8KDH1</accession>
<evidence type="ECO:0000313" key="1">
    <source>
        <dbReference type="EMBL" id="APW44087.1"/>
    </source>
</evidence>
<dbReference type="KEGG" id="rsb:RS694_17145"/>
<dbReference type="RefSeq" id="WP_029709441.1">
    <property type="nucleotide sequence ID" value="NZ_CP019239.1"/>
</dbReference>
<evidence type="ECO:0000313" key="2">
    <source>
        <dbReference type="Proteomes" id="UP000186110"/>
    </source>
</evidence>
<protein>
    <submittedName>
        <fullName evidence="1">Uncharacterized protein</fullName>
    </submittedName>
</protein>
<name>A0A1P8KDH1_9BURK</name>
<dbReference type="Proteomes" id="UP000186110">
    <property type="component" value="Chromosome"/>
</dbReference>
<gene>
    <name evidence="1" type="ORF">RS694_17145</name>
</gene>